<dbReference type="InParanoid" id="G8ZPV1"/>
<dbReference type="PANTHER" id="PTHR20882:SF14">
    <property type="entry name" value="CYTOPLASMIC TRNA 2-THIOLATION PROTEIN 2"/>
    <property type="match status" value="1"/>
</dbReference>
<keyword evidence="1 3" id="KW-0963">Cytoplasm</keyword>
<gene>
    <name evidence="4" type="primary">TDEL0B05160</name>
    <name evidence="3" type="synonym">CTU2</name>
    <name evidence="3" type="synonym">NCS2</name>
    <name evidence="4" type="ORF">TDEL_0B05160</name>
</gene>
<evidence type="ECO:0000256" key="2">
    <source>
        <dbReference type="ARBA" id="ARBA00022694"/>
    </source>
</evidence>
<dbReference type="STRING" id="1076872.G8ZPV1"/>
<dbReference type="GO" id="GO:0016783">
    <property type="term" value="F:sulfurtransferase activity"/>
    <property type="evidence" value="ECO:0007669"/>
    <property type="project" value="TreeGrafter"/>
</dbReference>
<name>G8ZPV1_TORDE</name>
<evidence type="ECO:0000256" key="1">
    <source>
        <dbReference type="ARBA" id="ARBA00022490"/>
    </source>
</evidence>
<evidence type="ECO:0000256" key="3">
    <source>
        <dbReference type="HAMAP-Rule" id="MF_03054"/>
    </source>
</evidence>
<dbReference type="GO" id="GO:0000049">
    <property type="term" value="F:tRNA binding"/>
    <property type="evidence" value="ECO:0007669"/>
    <property type="project" value="InterPro"/>
</dbReference>
<dbReference type="Proteomes" id="UP000005627">
    <property type="component" value="Chromosome 2"/>
</dbReference>
<dbReference type="GO" id="GO:0002143">
    <property type="term" value="P:tRNA wobble position uridine thiolation"/>
    <property type="evidence" value="ECO:0007669"/>
    <property type="project" value="EnsemblFungi"/>
</dbReference>
<organism evidence="4 5">
    <name type="scientific">Torulaspora delbrueckii</name>
    <name type="common">Yeast</name>
    <name type="synonym">Candida colliculosa</name>
    <dbReference type="NCBI Taxonomy" id="4950"/>
    <lineage>
        <taxon>Eukaryota</taxon>
        <taxon>Fungi</taxon>
        <taxon>Dikarya</taxon>
        <taxon>Ascomycota</taxon>
        <taxon>Saccharomycotina</taxon>
        <taxon>Saccharomycetes</taxon>
        <taxon>Saccharomycetales</taxon>
        <taxon>Saccharomycetaceae</taxon>
        <taxon>Torulaspora</taxon>
    </lineage>
</organism>
<dbReference type="KEGG" id="tdl:TDEL_0B05160"/>
<comment type="function">
    <text evidence="3">Plays a central role in 2-thiolation of mcm(5)S(2)U at tRNA wobble positions of tRNA(Lys), tRNA(Glu) and tRNA(Gln). May act by forming a heterodimer with NCS6 that ligates sulfur from thiocarboxylated URM1 onto the uridine of tRNAs at wobble position. Prior mcm(5) tRNA modification by the elongator complex is required for 2-thiolation. May also be involved in protein urmylation.</text>
</comment>
<dbReference type="SUPFAM" id="SSF52402">
    <property type="entry name" value="Adenine nucleotide alpha hydrolases-like"/>
    <property type="match status" value="1"/>
</dbReference>
<dbReference type="Pfam" id="PF10288">
    <property type="entry name" value="CTU2"/>
    <property type="match status" value="1"/>
</dbReference>
<dbReference type="eggNOG" id="KOG2594">
    <property type="taxonomic scope" value="Eukaryota"/>
</dbReference>
<dbReference type="EMBL" id="HE616743">
    <property type="protein sequence ID" value="CCE90645.1"/>
    <property type="molecule type" value="Genomic_DNA"/>
</dbReference>
<dbReference type="InterPro" id="IPR019407">
    <property type="entry name" value="CTU2"/>
</dbReference>
<dbReference type="HOGENOM" id="CLU_024534_1_0_1"/>
<dbReference type="GO" id="GO:0032447">
    <property type="term" value="P:protein urmylation"/>
    <property type="evidence" value="ECO:0007669"/>
    <property type="project" value="UniProtKB-UniRule"/>
</dbReference>
<dbReference type="PANTHER" id="PTHR20882">
    <property type="entry name" value="CYTOPLASMIC TRNA 2-THIOLATION PROTEIN 2"/>
    <property type="match status" value="1"/>
</dbReference>
<sequence length="472" mass="54259">MANQRSVKMSVCRRCRLQDASVVSRKEWFCNECFQKFVSAKQRKQMMCEPYFQDIFKVLYQDKIRSAEEAGLQNQQSKVLVPLSFGSSSLVMLDILNETLTEQKQTQRGNTGFQIDVLICLKAGDDRDTYQKIVKELHEERYAMNHEKLKFHFISEESFYDGELRTILLDNQGFASKSIKGQLDLSQNSTVEKLLAQCPDKSSRKDLDTFIQRHLIKKYAYQHNHKAILWGHSMTKLADETISLIVKGRGSQISPLLSDTELNPLYENKFKNMFPLKDVLLSEIDAYCYTKGLEGFLVGYVAQDTLLVNKIGDSKQPTKMVKQLSINEIARGYFDDVEADYSNVISTVVRTAYKLAEPKSICSEPCSICQTKIHSDAFRWLRAITVNDSHPIENDEEAGLFAKWRDSELGNEVIEYMKLKDRAFQDGVDAPLCYGCMINLNRMRNRNVLWPQNDEEELQTVLNEFVLADDGE</sequence>
<dbReference type="GeneID" id="11504803"/>
<dbReference type="GO" id="GO:0007124">
    <property type="term" value="P:pseudohyphal growth"/>
    <property type="evidence" value="ECO:0007669"/>
    <property type="project" value="EnsemblFungi"/>
</dbReference>
<reference evidence="4 5" key="1">
    <citation type="journal article" date="2011" name="Proc. Natl. Acad. Sci. U.S.A.">
        <title>Evolutionary erosion of yeast sex chromosomes by mating-type switching accidents.</title>
        <authorList>
            <person name="Gordon J.L."/>
            <person name="Armisen D."/>
            <person name="Proux-Wera E."/>
            <person name="Oheigeartaigh S.S."/>
            <person name="Byrne K.P."/>
            <person name="Wolfe K.H."/>
        </authorList>
    </citation>
    <scope>NUCLEOTIDE SEQUENCE [LARGE SCALE GENOMIC DNA]</scope>
    <source>
        <strain evidence="5">ATCC 10662 / CBS 1146 / NBRC 0425 / NCYC 2629 / NRRL Y-866</strain>
    </source>
</reference>
<comment type="subcellular location">
    <subcellularLocation>
        <location evidence="3">Cytoplasm</location>
    </subcellularLocation>
</comment>
<dbReference type="OrthoDB" id="25129at2759"/>
<dbReference type="FunCoup" id="G8ZPV1">
    <property type="interactions" value="204"/>
</dbReference>
<keyword evidence="2 3" id="KW-0819">tRNA processing</keyword>
<dbReference type="AlphaFoldDB" id="G8ZPV1"/>
<dbReference type="GO" id="GO:0005829">
    <property type="term" value="C:cytosol"/>
    <property type="evidence" value="ECO:0007669"/>
    <property type="project" value="EnsemblFungi"/>
</dbReference>
<dbReference type="GO" id="GO:0016779">
    <property type="term" value="F:nucleotidyltransferase activity"/>
    <property type="evidence" value="ECO:0007669"/>
    <property type="project" value="UniProtKB-UniRule"/>
</dbReference>
<dbReference type="HAMAP" id="MF_03054">
    <property type="entry name" value="CTU2"/>
    <property type="match status" value="1"/>
</dbReference>
<comment type="pathway">
    <text evidence="3">tRNA modification; 5-methoxycarbonylmethyl-2-thiouridine-tRNA biosynthesis.</text>
</comment>
<protein>
    <recommendedName>
        <fullName evidence="3">Cytoplasmic tRNA 2-thiolation protein 2</fullName>
    </recommendedName>
</protein>
<comment type="similarity">
    <text evidence="3">Belongs to the CTU2/NCS2 family.</text>
</comment>
<keyword evidence="5" id="KW-1185">Reference proteome</keyword>
<evidence type="ECO:0000313" key="5">
    <source>
        <dbReference type="Proteomes" id="UP000005627"/>
    </source>
</evidence>
<dbReference type="GO" id="GO:0001403">
    <property type="term" value="P:invasive growth in response to glucose limitation"/>
    <property type="evidence" value="ECO:0007669"/>
    <property type="project" value="EnsemblFungi"/>
</dbReference>
<dbReference type="InterPro" id="IPR014729">
    <property type="entry name" value="Rossmann-like_a/b/a_fold"/>
</dbReference>
<accession>G8ZPV1</accession>
<dbReference type="RefSeq" id="XP_003679856.1">
    <property type="nucleotide sequence ID" value="XM_003679808.1"/>
</dbReference>
<dbReference type="UniPathway" id="UPA00988"/>
<dbReference type="Gene3D" id="3.40.50.620">
    <property type="entry name" value="HUPs"/>
    <property type="match status" value="1"/>
</dbReference>
<proteinExistence type="inferred from homology"/>
<evidence type="ECO:0000313" key="4">
    <source>
        <dbReference type="EMBL" id="CCE90645.1"/>
    </source>
</evidence>